<accession>A0A8R1TJT3</accession>
<keyword evidence="2" id="KW-0812">Transmembrane</keyword>
<evidence type="ECO:0000313" key="4">
    <source>
        <dbReference type="Proteomes" id="UP000024404"/>
    </source>
</evidence>
<dbReference type="AlphaFoldDB" id="A0A8R1TJT3"/>
<evidence type="ECO:0000313" key="3">
    <source>
        <dbReference type="EnsemblMetazoa" id="OVOC10932.1"/>
    </source>
</evidence>
<keyword evidence="4" id="KW-1185">Reference proteome</keyword>
<organism evidence="3 4">
    <name type="scientific">Onchocerca volvulus</name>
    <dbReference type="NCBI Taxonomy" id="6282"/>
    <lineage>
        <taxon>Eukaryota</taxon>
        <taxon>Metazoa</taxon>
        <taxon>Ecdysozoa</taxon>
        <taxon>Nematoda</taxon>
        <taxon>Chromadorea</taxon>
        <taxon>Rhabditida</taxon>
        <taxon>Spirurina</taxon>
        <taxon>Spiruromorpha</taxon>
        <taxon>Filarioidea</taxon>
        <taxon>Onchocercidae</taxon>
        <taxon>Onchocerca</taxon>
    </lineage>
</organism>
<dbReference type="OMA" id="METNERY"/>
<dbReference type="Proteomes" id="UP000024404">
    <property type="component" value="Unassembled WGS sequence"/>
</dbReference>
<evidence type="ECO:0000256" key="1">
    <source>
        <dbReference type="SAM" id="Coils"/>
    </source>
</evidence>
<feature type="coiled-coil region" evidence="1">
    <location>
        <begin position="56"/>
        <end position="90"/>
    </location>
</feature>
<evidence type="ECO:0000256" key="2">
    <source>
        <dbReference type="SAM" id="Phobius"/>
    </source>
</evidence>
<proteinExistence type="predicted"/>
<name>A0A8R1TJT3_ONCVO</name>
<reference evidence="4" key="1">
    <citation type="submission" date="2013-10" db="EMBL/GenBank/DDBJ databases">
        <title>Genome sequencing of Onchocerca volvulus.</title>
        <authorList>
            <person name="Cotton J."/>
            <person name="Tsai J."/>
            <person name="Stanley E."/>
            <person name="Tracey A."/>
            <person name="Holroyd N."/>
            <person name="Lustigman S."/>
            <person name="Berriman M."/>
        </authorList>
    </citation>
    <scope>NUCLEOTIDE SEQUENCE</scope>
</reference>
<sequence>MNLRAVLWSRLVVGVLLVIFLLLYTAQYKNYQSNYAYLADRYSKLVVHSGGLSAQLQLLMERNHRAEKLLADLHTKYNQIMEENSEKRQNDDVERLVCKETLRKCLAGATTDGKQFIDEKDNINVMVYN</sequence>
<feature type="transmembrane region" description="Helical" evidence="2">
    <location>
        <begin position="6"/>
        <end position="24"/>
    </location>
</feature>
<dbReference type="EMBL" id="CMVM020000346">
    <property type="status" value="NOT_ANNOTATED_CDS"/>
    <property type="molecule type" value="Genomic_DNA"/>
</dbReference>
<protein>
    <submittedName>
        <fullName evidence="3">Uncharacterized protein</fullName>
    </submittedName>
</protein>
<reference evidence="3" key="2">
    <citation type="submission" date="2022-06" db="UniProtKB">
        <authorList>
            <consortium name="EnsemblMetazoa"/>
        </authorList>
    </citation>
    <scope>IDENTIFICATION</scope>
</reference>
<keyword evidence="1" id="KW-0175">Coiled coil</keyword>
<dbReference type="EnsemblMetazoa" id="OVOC10932.1">
    <property type="protein sequence ID" value="OVOC10932.1"/>
    <property type="gene ID" value="WBGene00247741"/>
</dbReference>
<keyword evidence="2" id="KW-1133">Transmembrane helix</keyword>
<keyword evidence="2" id="KW-0472">Membrane</keyword>